<dbReference type="InterPro" id="IPR000210">
    <property type="entry name" value="BTB/POZ_dom"/>
</dbReference>
<dbReference type="InterPro" id="IPR021094">
    <property type="entry name" value="NPR1/NIM1-like_C"/>
</dbReference>
<dbReference type="Proteomes" id="UP000694864">
    <property type="component" value="Chromosome 12"/>
</dbReference>
<sequence length="614" mass="69418">MMATTNTVRFSDSYEISNTSGNSSFFAAESSIDYPSEVLTSSEVTALQLLSNCLESVFDSPETFYTDAKLVLSGGREVSFHRCILSARVPVFKSALATAAAAKNQRSTAVTKIELKEIARDYEVGFDSVMAVLAYVYSGRVRPPPRGASDCVDDDCYHVACRPVVDFMVEILYLAFVFQIPELMTLYERQFLDIVDKIVVEDILVILKLDTLCGKAYKKLLDRCIKIIAKSDMEFVSLDKYLPQHIVKQITYIRKEFFLEPPELKKHVKNIYKALDSDDVELVKMLLTEGYTNLDESYALHFAVAHCDVKTAYDLINLELADVNHRNPRGYTVLHVAAIRKEPKLIVSLLTKGANALDTTLDGRTALVIAKRLTKADDYNTTTEQGKPSLKGGLCIEVLEHAQKLEYQLPREASPSLPVTPEELKMRLLYYENRVALAKILFPVEAVIVMDIVKLDETCEFTASSLEPADPKQTSLDLNMAPFIIQEKHLSRLRALCDTVDLGKRYFPRCSLDHFMDTEDLNYLASVEEDTPEKRLQKKQRYMELQETLMKTFSEGKEEFGKSSTSKPTSAMRSNSKLSHRRLRVDRRDFVKQPCRNGSSGMKNHVTFHSSNSN</sequence>
<dbReference type="SUPFAM" id="SSF48403">
    <property type="entry name" value="Ankyrin repeat"/>
    <property type="match status" value="1"/>
</dbReference>
<evidence type="ECO:0000256" key="1">
    <source>
        <dbReference type="ARBA" id="ARBA00004906"/>
    </source>
</evidence>
<keyword evidence="2" id="KW-0611">Plant defense</keyword>
<protein>
    <submittedName>
        <fullName evidence="10">Regulatory protein NPR2-like</fullName>
    </submittedName>
</protein>
<dbReference type="Gene3D" id="1.25.40.20">
    <property type="entry name" value="Ankyrin repeat-containing domain"/>
    <property type="match status" value="1"/>
</dbReference>
<keyword evidence="9" id="KW-1185">Reference proteome</keyword>
<dbReference type="PROSITE" id="PS52046">
    <property type="entry name" value="ZF_C2HC_NPR"/>
    <property type="match status" value="1"/>
</dbReference>
<dbReference type="PROSITE" id="PS50088">
    <property type="entry name" value="ANK_REPEAT"/>
    <property type="match status" value="1"/>
</dbReference>
<feature type="compositionally biased region" description="Polar residues" evidence="6">
    <location>
        <begin position="562"/>
        <end position="577"/>
    </location>
</feature>
<dbReference type="CDD" id="cd18310">
    <property type="entry name" value="BTB_POZ_NPR_plant"/>
    <property type="match status" value="1"/>
</dbReference>
<dbReference type="InterPro" id="IPR002110">
    <property type="entry name" value="Ankyrin_rpt"/>
</dbReference>
<reference evidence="10" key="2">
    <citation type="submission" date="2025-08" db="UniProtKB">
        <authorList>
            <consortium name="RefSeq"/>
        </authorList>
    </citation>
    <scope>IDENTIFICATION</scope>
    <source>
        <tissue evidence="10">Leaf</tissue>
    </source>
</reference>
<evidence type="ECO:0000259" key="7">
    <source>
        <dbReference type="PROSITE" id="PS50097"/>
    </source>
</evidence>
<dbReference type="PROSITE" id="PS50297">
    <property type="entry name" value="ANK_REP_REGION"/>
    <property type="match status" value="1"/>
</dbReference>
<gene>
    <name evidence="10" type="primary">LOC104730800</name>
</gene>
<keyword evidence="5" id="KW-0479">Metal-binding</keyword>
<proteinExistence type="inferred from homology"/>
<comment type="similarity">
    <text evidence="3">Belongs to the plant 'ANKYRIN-BTB/POZ' family. 'NPR1-like' subfamily.</text>
</comment>
<comment type="caution">
    <text evidence="5">Lacks conserved residue(s) required for the propagation of feature annotation.</text>
</comment>
<evidence type="ECO:0000313" key="9">
    <source>
        <dbReference type="Proteomes" id="UP000694864"/>
    </source>
</evidence>
<reference evidence="9" key="1">
    <citation type="journal article" date="2014" name="Nat. Commun.">
        <title>The emerging biofuel crop Camelina sativa retains a highly undifferentiated hexaploid genome structure.</title>
        <authorList>
            <person name="Kagale S."/>
            <person name="Koh C."/>
            <person name="Nixon J."/>
            <person name="Bollina V."/>
            <person name="Clarke W.E."/>
            <person name="Tuteja R."/>
            <person name="Spillane C."/>
            <person name="Robinson S.J."/>
            <person name="Links M.G."/>
            <person name="Clarke C."/>
            <person name="Higgins E.E."/>
            <person name="Huebert T."/>
            <person name="Sharpe A.G."/>
            <person name="Parkin I.A."/>
        </authorList>
    </citation>
    <scope>NUCLEOTIDE SEQUENCE [LARGE SCALE GENOMIC DNA]</scope>
    <source>
        <strain evidence="9">cv. DH55</strain>
    </source>
</reference>
<dbReference type="PANTHER" id="PTHR46475">
    <property type="entry name" value="REGULATORY PROTEIN NPR3"/>
    <property type="match status" value="1"/>
</dbReference>
<keyword evidence="5" id="KW-0863">Zinc-finger</keyword>
<evidence type="ECO:0000256" key="2">
    <source>
        <dbReference type="ARBA" id="ARBA00022821"/>
    </source>
</evidence>
<evidence type="ECO:0000313" key="10">
    <source>
        <dbReference type="RefSeq" id="XP_010448322.1"/>
    </source>
</evidence>
<feature type="domain" description="BTB" evidence="7">
    <location>
        <begin position="66"/>
        <end position="145"/>
    </location>
</feature>
<feature type="domain" description="C2HC NPR-type" evidence="8">
    <location>
        <begin position="148"/>
        <end position="162"/>
    </location>
</feature>
<dbReference type="SUPFAM" id="SSF54695">
    <property type="entry name" value="POZ domain"/>
    <property type="match status" value="1"/>
</dbReference>
<dbReference type="InterPro" id="IPR036770">
    <property type="entry name" value="Ankyrin_rpt-contain_sf"/>
</dbReference>
<feature type="compositionally biased region" description="Polar residues" evidence="6">
    <location>
        <begin position="596"/>
        <end position="614"/>
    </location>
</feature>
<evidence type="ECO:0000256" key="6">
    <source>
        <dbReference type="SAM" id="MobiDB-lite"/>
    </source>
</evidence>
<dbReference type="InterPro" id="IPR057250">
    <property type="entry name" value="Znf_C2HC_NPR-type"/>
</dbReference>
<name>A0ABM0UYV7_CAMSA</name>
<dbReference type="GeneID" id="104730800"/>
<keyword evidence="4" id="KW-0040">ANK repeat</keyword>
<keyword evidence="5" id="KW-0862">Zinc</keyword>
<dbReference type="Pfam" id="PF12313">
    <property type="entry name" value="NPR1_like_C"/>
    <property type="match status" value="1"/>
</dbReference>
<feature type="region of interest" description="Disordered" evidence="6">
    <location>
        <begin position="555"/>
        <end position="614"/>
    </location>
</feature>
<feature type="repeat" description="ANK" evidence="4">
    <location>
        <begin position="329"/>
        <end position="355"/>
    </location>
</feature>
<dbReference type="SMART" id="SM00225">
    <property type="entry name" value="BTB"/>
    <property type="match status" value="1"/>
</dbReference>
<dbReference type="RefSeq" id="XP_010448322.1">
    <property type="nucleotide sequence ID" value="XM_010450020.1"/>
</dbReference>
<evidence type="ECO:0000256" key="4">
    <source>
        <dbReference type="PROSITE-ProRule" id="PRU00023"/>
    </source>
</evidence>
<evidence type="ECO:0000256" key="3">
    <source>
        <dbReference type="ARBA" id="ARBA00044947"/>
    </source>
</evidence>
<dbReference type="PROSITE" id="PS50097">
    <property type="entry name" value="BTB"/>
    <property type="match status" value="1"/>
</dbReference>
<comment type="pathway">
    <text evidence="1">Protein modification; protein ubiquitination.</text>
</comment>
<evidence type="ECO:0000256" key="5">
    <source>
        <dbReference type="PROSITE-ProRule" id="PRU01391"/>
    </source>
</evidence>
<dbReference type="Gene3D" id="3.30.710.10">
    <property type="entry name" value="Potassium Channel Kv1.1, Chain A"/>
    <property type="match status" value="1"/>
</dbReference>
<evidence type="ECO:0000259" key="8">
    <source>
        <dbReference type="PROSITE" id="PS52046"/>
    </source>
</evidence>
<dbReference type="Pfam" id="PF12796">
    <property type="entry name" value="Ank_2"/>
    <property type="match status" value="1"/>
</dbReference>
<dbReference type="InterPro" id="IPR044292">
    <property type="entry name" value="NPR"/>
</dbReference>
<accession>A0ABM0UYV7</accession>
<dbReference type="InterPro" id="IPR011333">
    <property type="entry name" value="SKP1/BTB/POZ_sf"/>
</dbReference>
<dbReference type="PANTHER" id="PTHR46475:SF1">
    <property type="entry name" value="REGULATORY PROTEIN NPR2"/>
    <property type="match status" value="1"/>
</dbReference>
<dbReference type="Pfam" id="PF00651">
    <property type="entry name" value="BTB"/>
    <property type="match status" value="1"/>
</dbReference>
<organism evidence="9 10">
    <name type="scientific">Camelina sativa</name>
    <name type="common">False flax</name>
    <name type="synonym">Myagrum sativum</name>
    <dbReference type="NCBI Taxonomy" id="90675"/>
    <lineage>
        <taxon>Eukaryota</taxon>
        <taxon>Viridiplantae</taxon>
        <taxon>Streptophyta</taxon>
        <taxon>Embryophyta</taxon>
        <taxon>Tracheophyta</taxon>
        <taxon>Spermatophyta</taxon>
        <taxon>Magnoliopsida</taxon>
        <taxon>eudicotyledons</taxon>
        <taxon>Gunneridae</taxon>
        <taxon>Pentapetalae</taxon>
        <taxon>rosids</taxon>
        <taxon>malvids</taxon>
        <taxon>Brassicales</taxon>
        <taxon>Brassicaceae</taxon>
        <taxon>Camelineae</taxon>
        <taxon>Camelina</taxon>
    </lineage>
</organism>